<name>A0A8C5H0N3_GOUWI</name>
<dbReference type="Ensembl" id="ENSGWIT00000040642.1">
    <property type="protein sequence ID" value="ENSGWIP00000037319.1"/>
    <property type="gene ID" value="ENSGWIG00000019166.1"/>
</dbReference>
<evidence type="ECO:0000313" key="4">
    <source>
        <dbReference type="Ensembl" id="ENSGWIP00000037319.1"/>
    </source>
</evidence>
<evidence type="ECO:0000256" key="2">
    <source>
        <dbReference type="ARBA" id="ARBA00022737"/>
    </source>
</evidence>
<dbReference type="InterPro" id="IPR032675">
    <property type="entry name" value="LRR_dom_sf"/>
</dbReference>
<feature type="chain" id="PRO_5034227642" evidence="3">
    <location>
        <begin position="32"/>
        <end position="341"/>
    </location>
</feature>
<reference evidence="4" key="3">
    <citation type="submission" date="2025-09" db="UniProtKB">
        <authorList>
            <consortium name="Ensembl"/>
        </authorList>
    </citation>
    <scope>IDENTIFICATION</scope>
</reference>
<evidence type="ECO:0000256" key="1">
    <source>
        <dbReference type="ARBA" id="ARBA00022614"/>
    </source>
</evidence>
<dbReference type="GO" id="GO:0005615">
    <property type="term" value="C:extracellular space"/>
    <property type="evidence" value="ECO:0007669"/>
    <property type="project" value="TreeGrafter"/>
</dbReference>
<dbReference type="InterPro" id="IPR050333">
    <property type="entry name" value="SLRP"/>
</dbReference>
<feature type="signal peptide" evidence="3">
    <location>
        <begin position="1"/>
        <end position="31"/>
    </location>
</feature>
<keyword evidence="5" id="KW-1185">Reference proteome</keyword>
<keyword evidence="1" id="KW-0433">Leucine-rich repeat</keyword>
<keyword evidence="2" id="KW-0677">Repeat</keyword>
<keyword evidence="3" id="KW-0732">Signal</keyword>
<protein>
    <submittedName>
        <fullName evidence="4">Uncharacterized protein</fullName>
    </submittedName>
</protein>
<dbReference type="InterPro" id="IPR003591">
    <property type="entry name" value="Leu-rich_rpt_typical-subtyp"/>
</dbReference>
<dbReference type="AlphaFoldDB" id="A0A8C5H0N3"/>
<dbReference type="PROSITE" id="PS51450">
    <property type="entry name" value="LRR"/>
    <property type="match status" value="2"/>
</dbReference>
<dbReference type="Proteomes" id="UP000694680">
    <property type="component" value="Chromosome 6"/>
</dbReference>
<accession>A0A8C5H0N3</accession>
<dbReference type="PANTHER" id="PTHR45712">
    <property type="entry name" value="AGAP008170-PA"/>
    <property type="match status" value="1"/>
</dbReference>
<reference evidence="4" key="2">
    <citation type="submission" date="2025-08" db="UniProtKB">
        <authorList>
            <consortium name="Ensembl"/>
        </authorList>
    </citation>
    <scope>IDENTIFICATION</scope>
</reference>
<dbReference type="PANTHER" id="PTHR45712:SF31">
    <property type="entry name" value="PODOCAN"/>
    <property type="match status" value="1"/>
</dbReference>
<proteinExistence type="predicted"/>
<dbReference type="PRINTS" id="PR00019">
    <property type="entry name" value="LEURICHRPT"/>
</dbReference>
<sequence length="341" mass="38238">IHLCISRILDLCILLCLYSHVFVSCCSVVECSDRGVYKVPHGIPNNSKELHLDNNYLRDLLEDSWLQCPFLSILSLSNNQLGHGSQSFPDGVLSPLFNLRTLNLSHNQLTSVPMGLPPSIIELYLKGNLIKQLHERTFIGMTKLEVLDFSGNKLTNDGLGNSLNVTHLESLNLEANQLEQVPQTLPSSLKVLNLGSNLISSIKKVAFSNLKKLELLSVARNKVFEVAAGAFRALSFLHQLDFSHNTLQKVPRLLPRNVHSVSLSNNRIRSVPADAFCWGNQTLTIGRREQNYILQSDSDDNVCVIYELKSVCPRIVHKHRAGDSTFNLGNFARRQENYELN</sequence>
<dbReference type="InterPro" id="IPR001611">
    <property type="entry name" value="Leu-rich_rpt"/>
</dbReference>
<evidence type="ECO:0000256" key="3">
    <source>
        <dbReference type="SAM" id="SignalP"/>
    </source>
</evidence>
<evidence type="ECO:0000313" key="5">
    <source>
        <dbReference type="Proteomes" id="UP000694680"/>
    </source>
</evidence>
<dbReference type="Pfam" id="PF13855">
    <property type="entry name" value="LRR_8"/>
    <property type="match status" value="2"/>
</dbReference>
<dbReference type="SUPFAM" id="SSF52058">
    <property type="entry name" value="L domain-like"/>
    <property type="match status" value="1"/>
</dbReference>
<dbReference type="SMART" id="SM00369">
    <property type="entry name" value="LRR_TYP"/>
    <property type="match status" value="10"/>
</dbReference>
<dbReference type="Gene3D" id="3.80.10.10">
    <property type="entry name" value="Ribonuclease Inhibitor"/>
    <property type="match status" value="3"/>
</dbReference>
<reference evidence="4" key="1">
    <citation type="submission" date="2020-06" db="EMBL/GenBank/DDBJ databases">
        <authorList>
            <consortium name="Wellcome Sanger Institute Data Sharing"/>
        </authorList>
    </citation>
    <scope>NUCLEOTIDE SEQUENCE [LARGE SCALE GENOMIC DNA]</scope>
</reference>
<organism evidence="4 5">
    <name type="scientific">Gouania willdenowi</name>
    <name type="common">Blunt-snouted clingfish</name>
    <name type="synonym">Lepadogaster willdenowi</name>
    <dbReference type="NCBI Taxonomy" id="441366"/>
    <lineage>
        <taxon>Eukaryota</taxon>
        <taxon>Metazoa</taxon>
        <taxon>Chordata</taxon>
        <taxon>Craniata</taxon>
        <taxon>Vertebrata</taxon>
        <taxon>Euteleostomi</taxon>
        <taxon>Actinopterygii</taxon>
        <taxon>Neopterygii</taxon>
        <taxon>Teleostei</taxon>
        <taxon>Neoteleostei</taxon>
        <taxon>Acanthomorphata</taxon>
        <taxon>Ovalentaria</taxon>
        <taxon>Blenniimorphae</taxon>
        <taxon>Blenniiformes</taxon>
        <taxon>Gobiesocoidei</taxon>
        <taxon>Gobiesocidae</taxon>
        <taxon>Gobiesocinae</taxon>
        <taxon>Gouania</taxon>
    </lineage>
</organism>